<feature type="region of interest" description="Disordered" evidence="1">
    <location>
        <begin position="92"/>
        <end position="157"/>
    </location>
</feature>
<dbReference type="OrthoDB" id="5418434at2759"/>
<evidence type="ECO:0000313" key="3">
    <source>
        <dbReference type="Proteomes" id="UP000780801"/>
    </source>
</evidence>
<feature type="region of interest" description="Disordered" evidence="1">
    <location>
        <begin position="197"/>
        <end position="218"/>
    </location>
</feature>
<name>A0A9P6KGR3_9FUNG</name>
<dbReference type="EMBL" id="JAABOA010000502">
    <property type="protein sequence ID" value="KAF9584097.1"/>
    <property type="molecule type" value="Genomic_DNA"/>
</dbReference>
<feature type="compositionally biased region" description="Basic and acidic residues" evidence="1">
    <location>
        <begin position="440"/>
        <end position="453"/>
    </location>
</feature>
<accession>A0A9P6KGR3</accession>
<comment type="caution">
    <text evidence="2">The sequence shown here is derived from an EMBL/GenBank/DDBJ whole genome shotgun (WGS) entry which is preliminary data.</text>
</comment>
<proteinExistence type="predicted"/>
<dbReference type="Proteomes" id="UP000780801">
    <property type="component" value="Unassembled WGS sequence"/>
</dbReference>
<feature type="region of interest" description="Disordered" evidence="1">
    <location>
        <begin position="429"/>
        <end position="453"/>
    </location>
</feature>
<feature type="compositionally biased region" description="Acidic residues" evidence="1">
    <location>
        <begin position="277"/>
        <end position="286"/>
    </location>
</feature>
<sequence>MAIRQHSPTFSSHPSNSQYKLNFSGYVLVQKRLSQRVLEGGNIAAHAVKTTFAQAQISTPNEDGLLFEYRFRTDRFLLQTNVGLGRGLEDLASGPGVNMDTKEPKDTDMASPPGTFQAQGPSSSTEPSVQGETSLMTTATDTTESAPSTTVQPQQQGSLASMSTLVAEVPTQSSTTSIIDSATLDSTMDHTNTQTIPEEATEARTGSGTRKTRKTANDGYIYQSYDEYRHISNDQDGDESTKSSSTSAMRILELRGLERRIVQLLETAGKAIQILSGDDDEDDNNEDNNNNNNNNNENEMDPQAVQAKAIAKTAKHEEEGRRLLAATSLSMDDRKAMVEEYADERSAKFEAYSTAYVKLVDEIQQGMRRQFRYLTKAGISSSQVPFKNVVYGEEKELDTWLNAVDVLRESTDALIGNIEWSLLQDPKTREELEGQSSRENISEHDGAVKVEAK</sequence>
<feature type="compositionally biased region" description="Low complexity" evidence="1">
    <location>
        <begin position="287"/>
        <end position="297"/>
    </location>
</feature>
<organism evidence="2 3">
    <name type="scientific">Lunasporangiospora selenospora</name>
    <dbReference type="NCBI Taxonomy" id="979761"/>
    <lineage>
        <taxon>Eukaryota</taxon>
        <taxon>Fungi</taxon>
        <taxon>Fungi incertae sedis</taxon>
        <taxon>Mucoromycota</taxon>
        <taxon>Mortierellomycotina</taxon>
        <taxon>Mortierellomycetes</taxon>
        <taxon>Mortierellales</taxon>
        <taxon>Mortierellaceae</taxon>
        <taxon>Lunasporangiospora</taxon>
    </lineage>
</organism>
<feature type="compositionally biased region" description="Polar residues" evidence="1">
    <location>
        <begin position="114"/>
        <end position="157"/>
    </location>
</feature>
<protein>
    <submittedName>
        <fullName evidence="2">Uncharacterized protein</fullName>
    </submittedName>
</protein>
<feature type="region of interest" description="Disordered" evidence="1">
    <location>
        <begin position="275"/>
        <end position="301"/>
    </location>
</feature>
<evidence type="ECO:0000313" key="2">
    <source>
        <dbReference type="EMBL" id="KAF9584097.1"/>
    </source>
</evidence>
<evidence type="ECO:0000256" key="1">
    <source>
        <dbReference type="SAM" id="MobiDB-lite"/>
    </source>
</evidence>
<reference evidence="2" key="1">
    <citation type="journal article" date="2020" name="Fungal Divers.">
        <title>Resolving the Mortierellaceae phylogeny through synthesis of multi-gene phylogenetics and phylogenomics.</title>
        <authorList>
            <person name="Vandepol N."/>
            <person name="Liber J."/>
            <person name="Desiro A."/>
            <person name="Na H."/>
            <person name="Kennedy M."/>
            <person name="Barry K."/>
            <person name="Grigoriev I.V."/>
            <person name="Miller A.N."/>
            <person name="O'Donnell K."/>
            <person name="Stajich J.E."/>
            <person name="Bonito G."/>
        </authorList>
    </citation>
    <scope>NUCLEOTIDE SEQUENCE</scope>
    <source>
        <strain evidence="2">KOD1015</strain>
    </source>
</reference>
<keyword evidence="3" id="KW-1185">Reference proteome</keyword>
<dbReference type="AlphaFoldDB" id="A0A9P6KGR3"/>
<gene>
    <name evidence="2" type="ORF">BGW38_007592</name>
</gene>